<feature type="disulfide bond" description="Redox-active" evidence="7">
    <location>
        <begin position="28"/>
        <end position="31"/>
    </location>
</feature>
<keyword evidence="5 7" id="KW-0676">Redox-active center</keyword>
<evidence type="ECO:0000259" key="8">
    <source>
        <dbReference type="PROSITE" id="PS51352"/>
    </source>
</evidence>
<dbReference type="PROSITE" id="PS51352">
    <property type="entry name" value="THIOREDOXIN_2"/>
    <property type="match status" value="1"/>
</dbReference>
<comment type="function">
    <text evidence="1">Participates in various redox reactions through the reversible oxidation of its active center dithiol to a disulfide and catalyzes dithiol-disulfide exchange reactions.</text>
</comment>
<keyword evidence="2" id="KW-0813">Transport</keyword>
<dbReference type="SUPFAM" id="SSF52833">
    <property type="entry name" value="Thioredoxin-like"/>
    <property type="match status" value="1"/>
</dbReference>
<dbReference type="EMBL" id="KX284718">
    <property type="protein sequence ID" value="AOM66133.1"/>
    <property type="molecule type" value="Genomic_DNA"/>
</dbReference>
<dbReference type="FunFam" id="3.40.30.10:FF:000001">
    <property type="entry name" value="Thioredoxin"/>
    <property type="match status" value="1"/>
</dbReference>
<dbReference type="InterPro" id="IPR013766">
    <property type="entry name" value="Thioredoxin_domain"/>
</dbReference>
<evidence type="ECO:0000256" key="6">
    <source>
        <dbReference type="PIRNR" id="PIRNR000077"/>
    </source>
</evidence>
<dbReference type="EMBL" id="KY709207">
    <property type="protein sequence ID" value="ARO90310.1"/>
    <property type="molecule type" value="Genomic_DNA"/>
</dbReference>
<proteinExistence type="inferred from homology"/>
<dbReference type="AlphaFoldDB" id="A0A1C9CCL3"/>
<dbReference type="NCBIfam" id="TIGR01068">
    <property type="entry name" value="thioredoxin"/>
    <property type="match status" value="1"/>
</dbReference>
<dbReference type="PANTHER" id="PTHR45663:SF11">
    <property type="entry name" value="GEO12009P1"/>
    <property type="match status" value="1"/>
</dbReference>
<evidence type="ECO:0000256" key="5">
    <source>
        <dbReference type="ARBA" id="ARBA00023284"/>
    </source>
</evidence>
<evidence type="ECO:0000256" key="3">
    <source>
        <dbReference type="ARBA" id="ARBA00022982"/>
    </source>
</evidence>
<dbReference type="PRINTS" id="PR00421">
    <property type="entry name" value="THIOREDOXIN"/>
</dbReference>
<keyword evidence="3" id="KW-0249">Electron transport</keyword>
<protein>
    <recommendedName>
        <fullName evidence="6">Thioredoxin</fullName>
    </recommendedName>
</protein>
<dbReference type="RefSeq" id="YP_009296790.1">
    <property type="nucleotide sequence ID" value="NC_031173.1"/>
</dbReference>
<dbReference type="InterPro" id="IPR036249">
    <property type="entry name" value="Thioredoxin-like_sf"/>
</dbReference>
<dbReference type="PIRSF" id="PIRSF000077">
    <property type="entry name" value="Thioredoxin"/>
    <property type="match status" value="1"/>
</dbReference>
<reference evidence="9" key="1">
    <citation type="journal article" date="2016" name="BMC Biol.">
        <title>Parallel evolution of highly conserved plastid genome architecture in red seaweeds and seed plants.</title>
        <authorList>
            <person name="Lee J."/>
            <person name="Cho C.H."/>
            <person name="Park S.I."/>
            <person name="Choi J.W."/>
            <person name="Song H.S."/>
            <person name="West J.A."/>
            <person name="Bhattacharya D."/>
            <person name="Yoon H.S."/>
        </authorList>
    </citation>
    <scope>NUCLEOTIDE SEQUENCE</scope>
</reference>
<dbReference type="PANTHER" id="PTHR45663">
    <property type="entry name" value="GEO12009P1"/>
    <property type="match status" value="1"/>
</dbReference>
<keyword evidence="4 7" id="KW-1015">Disulfide bond</keyword>
<comment type="similarity">
    <text evidence="6">Belongs to the thioredoxin family.</text>
</comment>
<evidence type="ECO:0000256" key="7">
    <source>
        <dbReference type="PIRSR" id="PIRSR000077-4"/>
    </source>
</evidence>
<dbReference type="InterPro" id="IPR005746">
    <property type="entry name" value="Thioredoxin"/>
</dbReference>
<dbReference type="GO" id="GO:0015035">
    <property type="term" value="F:protein-disulfide reductase activity"/>
    <property type="evidence" value="ECO:0007669"/>
    <property type="project" value="InterPro"/>
</dbReference>
<evidence type="ECO:0000256" key="4">
    <source>
        <dbReference type="ARBA" id="ARBA00023157"/>
    </source>
</evidence>
<evidence type="ECO:0000256" key="2">
    <source>
        <dbReference type="ARBA" id="ARBA00022448"/>
    </source>
</evidence>
<dbReference type="GeneID" id="29073203"/>
<name>A0A1C9CCL3_9RHOD</name>
<evidence type="ECO:0000313" key="9">
    <source>
        <dbReference type="EMBL" id="AOM66133.1"/>
    </source>
</evidence>
<dbReference type="Gene3D" id="3.40.30.10">
    <property type="entry name" value="Glutaredoxin"/>
    <property type="match status" value="1"/>
</dbReference>
<gene>
    <name evidence="9" type="primary">trxA</name>
    <name evidence="9" type="ORF">Bangp_051</name>
</gene>
<dbReference type="GO" id="GO:0005737">
    <property type="term" value="C:cytoplasm"/>
    <property type="evidence" value="ECO:0007669"/>
    <property type="project" value="TreeGrafter"/>
</dbReference>
<organism evidence="9">
    <name type="scientific">Bangiopsis subsimplex</name>
    <dbReference type="NCBI Taxonomy" id="139980"/>
    <lineage>
        <taxon>Eukaryota</taxon>
        <taxon>Rhodophyta</taxon>
        <taxon>Stylonematophyceae</taxon>
        <taxon>Stylonematales</taxon>
        <taxon>Stylonemataceae</taxon>
        <taxon>Bangiopsis</taxon>
    </lineage>
</organism>
<feature type="domain" description="Thioredoxin" evidence="8">
    <location>
        <begin position="1"/>
        <end position="103"/>
    </location>
</feature>
<dbReference type="Pfam" id="PF00085">
    <property type="entry name" value="Thioredoxin"/>
    <property type="match status" value="1"/>
</dbReference>
<reference evidence="10" key="2">
    <citation type="submission" date="2017-03" db="EMBL/GenBank/DDBJ databases">
        <title>The new red algal subphylum Proteorhodophytina comprises the largest and most divergent plastid genomes known.</title>
        <authorList>
            <person name="Munoz-Gomez S.A."/>
            <person name="Mejia-Franco F.G."/>
            <person name="Durnin K."/>
            <person name="Morgan C."/>
            <person name="Grisdale C.J."/>
            <person name="Archibald J.M."/>
            <person name="Slamovits C.H."/>
        </authorList>
    </citation>
    <scope>NUCLEOTIDE SEQUENCE</scope>
    <source>
        <strain evidence="10">UTEX LB2854</strain>
    </source>
</reference>
<evidence type="ECO:0000313" key="10">
    <source>
        <dbReference type="EMBL" id="ARO90310.1"/>
    </source>
</evidence>
<geneLocation type="plastid" evidence="9"/>
<evidence type="ECO:0000256" key="1">
    <source>
        <dbReference type="ARBA" id="ARBA00003318"/>
    </source>
</evidence>
<dbReference type="CDD" id="cd02947">
    <property type="entry name" value="TRX_family"/>
    <property type="match status" value="1"/>
</dbReference>
<accession>A0A1C9CCL3</accession>
<keyword evidence="9" id="KW-0934">Plastid</keyword>
<keyword evidence="10" id="KW-0150">Chloroplast</keyword>
<sequence>MQVNDCSFKTEIINSDTLVLVSFWAPWCMPCKMLVPIWEDIYKEYSEIIKIIKINTDFNPTTTMEYNIKSIPTLIFFKKGKLLTRITGAIPKSTIIQIIKEFL</sequence>